<feature type="compositionally biased region" description="Basic and acidic residues" evidence="10">
    <location>
        <begin position="307"/>
        <end position="321"/>
    </location>
</feature>
<dbReference type="InterPro" id="IPR016849">
    <property type="entry name" value="Rtt109"/>
</dbReference>
<evidence type="ECO:0000256" key="10">
    <source>
        <dbReference type="SAM" id="MobiDB-lite"/>
    </source>
</evidence>
<comment type="caution">
    <text evidence="11">The sequence shown here is derived from an EMBL/GenBank/DDBJ whole genome shotgun (WGS) entry which is preliminary data.</text>
</comment>
<dbReference type="GO" id="GO:0032931">
    <property type="term" value="F:histone H3K56 acetyltransferase activity"/>
    <property type="evidence" value="ECO:0007669"/>
    <property type="project" value="TreeGrafter"/>
</dbReference>
<dbReference type="EMBL" id="JAEVFJ010000005">
    <property type="protein sequence ID" value="KAH8104823.1"/>
    <property type="molecule type" value="Genomic_DNA"/>
</dbReference>
<evidence type="ECO:0000256" key="8">
    <source>
        <dbReference type="ARBA" id="ARBA00023242"/>
    </source>
</evidence>
<dbReference type="InterPro" id="IPR051236">
    <property type="entry name" value="HAT_RTT109-like"/>
</dbReference>
<evidence type="ECO:0000313" key="12">
    <source>
        <dbReference type="Proteomes" id="UP000813824"/>
    </source>
</evidence>
<dbReference type="Pfam" id="PF08214">
    <property type="entry name" value="HAT_KAT11"/>
    <property type="match status" value="1"/>
</dbReference>
<evidence type="ECO:0000256" key="5">
    <source>
        <dbReference type="ARBA" id="ARBA00022990"/>
    </source>
</evidence>
<keyword evidence="8" id="KW-0539">Nucleus</keyword>
<keyword evidence="3" id="KW-0808">Transferase</keyword>
<dbReference type="Proteomes" id="UP000813824">
    <property type="component" value="Unassembled WGS sequence"/>
</dbReference>
<evidence type="ECO:0000313" key="11">
    <source>
        <dbReference type="EMBL" id="KAH8104823.1"/>
    </source>
</evidence>
<dbReference type="InterPro" id="IPR013178">
    <property type="entry name" value="Histone_AcTrfase_Rtt109/CBP"/>
</dbReference>
<keyword evidence="12" id="KW-1185">Reference proteome</keyword>
<dbReference type="AlphaFoldDB" id="A0A8K0XTM9"/>
<dbReference type="EC" id="2.3.1.48" evidence="2"/>
<keyword evidence="4" id="KW-0227">DNA damage</keyword>
<dbReference type="GO" id="GO:0005634">
    <property type="term" value="C:nucleus"/>
    <property type="evidence" value="ECO:0007669"/>
    <property type="project" value="UniProtKB-SubCell"/>
</dbReference>
<dbReference type="GO" id="GO:0006355">
    <property type="term" value="P:regulation of DNA-templated transcription"/>
    <property type="evidence" value="ECO:0007669"/>
    <property type="project" value="InterPro"/>
</dbReference>
<keyword evidence="5" id="KW-0007">Acetylation</keyword>
<gene>
    <name evidence="11" type="ORF">BXZ70DRAFT_922609</name>
</gene>
<dbReference type="PANTHER" id="PTHR31571">
    <property type="entry name" value="ALTERED INHERITANCE OF MITOCHONDRIA PROTEIN 6"/>
    <property type="match status" value="1"/>
</dbReference>
<dbReference type="PROSITE" id="PS51728">
    <property type="entry name" value="RTT109_HAT"/>
    <property type="match status" value="1"/>
</dbReference>
<dbReference type="OrthoDB" id="3361892at2759"/>
<evidence type="ECO:0000256" key="1">
    <source>
        <dbReference type="ARBA" id="ARBA00004123"/>
    </source>
</evidence>
<feature type="compositionally biased region" description="Low complexity" evidence="10">
    <location>
        <begin position="221"/>
        <end position="231"/>
    </location>
</feature>
<evidence type="ECO:0000256" key="6">
    <source>
        <dbReference type="ARBA" id="ARBA00023015"/>
    </source>
</evidence>
<evidence type="ECO:0000256" key="7">
    <source>
        <dbReference type="ARBA" id="ARBA00023163"/>
    </source>
</evidence>
<keyword evidence="6" id="KW-0805">Transcription regulation</keyword>
<proteinExistence type="predicted"/>
<feature type="compositionally biased region" description="Basic residues" evidence="10">
    <location>
        <begin position="555"/>
        <end position="565"/>
    </location>
</feature>
<sequence>MILRDALLNALATIAGTRDFHLHVLSSSPRKHSGLFPYAKPRPRVYLQDILILLSEYASSSSSSLTPSTPQRVLVTAIEANVYNVPSTSCGILYISKVDGTAQGIAPSPTSTLVKALIRFYADPKTRPIHVDTIWVQLFARAQSQYLFPNSAEFEKKKPLSDVMLCKWWRRVFGEVAQGLVSGGSEGTAEEGKIKARLYYVLPGYNKLEAEQSLKLSLTATSSSSSQPQPQWTYGHPYTQTEIPLPCPPNPKGHTGLGHFIPSFDDDPKNRFMDEIALTTDSNSIKSPKKKKPRTVSGGKPNSKARPARDEEAAVEKKKEKEDEEEGEQETSKAQGELDKVTPDEFWERMSFRQECIAGAVTGFFALGVTSNARSVPLVSVPSPLAPQPGQVSPRLVRRVVASLMTGHEFSTTERSVRATQVLEEAIKGLCEGIVSVGETDTAPAKSSALSSSAKRLFLGAENDGDEEESETTAEGDAEALHAEAPRTPPPRRAHLPEVSPNPFPEPVTSLETYHSHIYGTVSVSNPALPPKSSVAGGGENGAGAVQDQPVRVLAVRKKKRKTDS</sequence>
<feature type="region of interest" description="Disordered" evidence="10">
    <location>
        <begin position="221"/>
        <end position="341"/>
    </location>
</feature>
<feature type="region of interest" description="Disordered" evidence="10">
    <location>
        <begin position="462"/>
        <end position="510"/>
    </location>
</feature>
<comment type="subcellular location">
    <subcellularLocation>
        <location evidence="1">Nucleus</location>
    </subcellularLocation>
</comment>
<feature type="compositionally biased region" description="Acidic residues" evidence="10">
    <location>
        <begin position="463"/>
        <end position="478"/>
    </location>
</feature>
<dbReference type="GO" id="GO:0006974">
    <property type="term" value="P:DNA damage response"/>
    <property type="evidence" value="ECO:0007669"/>
    <property type="project" value="UniProtKB-KW"/>
</dbReference>
<dbReference type="SMART" id="SM01250">
    <property type="entry name" value="KAT11"/>
    <property type="match status" value="1"/>
</dbReference>
<reference evidence="11" key="1">
    <citation type="journal article" date="2021" name="New Phytol.">
        <title>Evolutionary innovations through gain and loss of genes in the ectomycorrhizal Boletales.</title>
        <authorList>
            <person name="Wu G."/>
            <person name="Miyauchi S."/>
            <person name="Morin E."/>
            <person name="Kuo A."/>
            <person name="Drula E."/>
            <person name="Varga T."/>
            <person name="Kohler A."/>
            <person name="Feng B."/>
            <person name="Cao Y."/>
            <person name="Lipzen A."/>
            <person name="Daum C."/>
            <person name="Hundley H."/>
            <person name="Pangilinan J."/>
            <person name="Johnson J."/>
            <person name="Barry K."/>
            <person name="LaButti K."/>
            <person name="Ng V."/>
            <person name="Ahrendt S."/>
            <person name="Min B."/>
            <person name="Choi I.G."/>
            <person name="Park H."/>
            <person name="Plett J.M."/>
            <person name="Magnuson J."/>
            <person name="Spatafora J.W."/>
            <person name="Nagy L.G."/>
            <person name="Henrissat B."/>
            <person name="Grigoriev I.V."/>
            <person name="Yang Z.L."/>
            <person name="Xu J."/>
            <person name="Martin F.M."/>
        </authorList>
    </citation>
    <scope>NUCLEOTIDE SEQUENCE</scope>
    <source>
        <strain evidence="11">KKN 215</strain>
    </source>
</reference>
<protein>
    <recommendedName>
        <fullName evidence="2">histone acetyltransferase</fullName>
        <ecNumber evidence="2">2.3.1.48</ecNumber>
    </recommendedName>
</protein>
<evidence type="ECO:0000256" key="9">
    <source>
        <dbReference type="ARBA" id="ARBA00048940"/>
    </source>
</evidence>
<evidence type="ECO:0000256" key="3">
    <source>
        <dbReference type="ARBA" id="ARBA00022679"/>
    </source>
</evidence>
<dbReference type="PANTHER" id="PTHR31571:SF2">
    <property type="entry name" value="HISTONE ACETYLTRANSFERASE RTT109"/>
    <property type="match status" value="1"/>
</dbReference>
<keyword evidence="7" id="KW-0804">Transcription</keyword>
<evidence type="ECO:0000256" key="2">
    <source>
        <dbReference type="ARBA" id="ARBA00013184"/>
    </source>
</evidence>
<accession>A0A8K0XTM9</accession>
<feature type="region of interest" description="Disordered" evidence="10">
    <location>
        <begin position="522"/>
        <end position="565"/>
    </location>
</feature>
<comment type="catalytic activity">
    <reaction evidence="9">
        <text>L-lysyl-[histone] + acetyl-CoA = N(6)-acetyl-L-lysyl-[histone] + CoA + H(+)</text>
        <dbReference type="Rhea" id="RHEA:21992"/>
        <dbReference type="Rhea" id="RHEA-COMP:9845"/>
        <dbReference type="Rhea" id="RHEA-COMP:11338"/>
        <dbReference type="ChEBI" id="CHEBI:15378"/>
        <dbReference type="ChEBI" id="CHEBI:29969"/>
        <dbReference type="ChEBI" id="CHEBI:57287"/>
        <dbReference type="ChEBI" id="CHEBI:57288"/>
        <dbReference type="ChEBI" id="CHEBI:61930"/>
        <dbReference type="EC" id="2.3.1.48"/>
    </reaction>
    <physiologicalReaction direction="left-to-right" evidence="9">
        <dbReference type="Rhea" id="RHEA:21993"/>
    </physiologicalReaction>
</comment>
<evidence type="ECO:0000256" key="4">
    <source>
        <dbReference type="ARBA" id="ARBA00022763"/>
    </source>
</evidence>
<organism evidence="11 12">
    <name type="scientific">Cristinia sonorae</name>
    <dbReference type="NCBI Taxonomy" id="1940300"/>
    <lineage>
        <taxon>Eukaryota</taxon>
        <taxon>Fungi</taxon>
        <taxon>Dikarya</taxon>
        <taxon>Basidiomycota</taxon>
        <taxon>Agaricomycotina</taxon>
        <taxon>Agaricomycetes</taxon>
        <taxon>Agaricomycetidae</taxon>
        <taxon>Agaricales</taxon>
        <taxon>Pleurotineae</taxon>
        <taxon>Stephanosporaceae</taxon>
        <taxon>Cristinia</taxon>
    </lineage>
</organism>
<name>A0A8K0XTM9_9AGAR</name>